<feature type="compositionally biased region" description="Pro residues" evidence="5">
    <location>
        <begin position="8"/>
        <end position="18"/>
    </location>
</feature>
<evidence type="ECO:0000259" key="7">
    <source>
        <dbReference type="Pfam" id="PF00251"/>
    </source>
</evidence>
<dbReference type="InterPro" id="IPR018053">
    <property type="entry name" value="Glyco_hydro_32_AS"/>
</dbReference>
<dbReference type="EMBL" id="JAQFWQ010000010">
    <property type="protein sequence ID" value="MDA2810142.1"/>
    <property type="molecule type" value="Genomic_DNA"/>
</dbReference>
<evidence type="ECO:0000313" key="9">
    <source>
        <dbReference type="EMBL" id="MDA2810142.1"/>
    </source>
</evidence>
<evidence type="ECO:0000256" key="2">
    <source>
        <dbReference type="ARBA" id="ARBA00022801"/>
    </source>
</evidence>
<comment type="similarity">
    <text evidence="1 4">Belongs to the glycosyl hydrolase 32 family.</text>
</comment>
<keyword evidence="3 4" id="KW-0326">Glycosidase</keyword>
<dbReference type="PANTHER" id="PTHR42800:SF1">
    <property type="entry name" value="EXOINULINASE INUD (AFU_ORTHOLOGUE AFUA_5G00480)"/>
    <property type="match status" value="1"/>
</dbReference>
<evidence type="ECO:0000256" key="1">
    <source>
        <dbReference type="ARBA" id="ARBA00009902"/>
    </source>
</evidence>
<feature type="domain" description="Glycosyl hydrolase family 32 N-terminal" evidence="7">
    <location>
        <begin position="55"/>
        <end position="295"/>
    </location>
</feature>
<sequence length="705" mass="75613">MHRRSRPGPRPGSPPPSRPTALAATAALATGAALALTGTVAPAAGADHPHRPAIHFTPAQNWMNDPNGLIYHDGVYHLYFQYNPEGDRWGNMSWGHATSTDLMTWEEQPLALPYTDEEHVFSGGIVFDEHNTSGLGTAEDPPLVALYTSAYTDSSERPGIQAQSLAYSLDGGYTWERYEGNPVLDIGSGEFRDPKVFWYEEGGYWVMSAVVATERKVHFYRSDDLVEWEFLSDFGPAHAVGGVWEVPDLFELPVDGDPSDTRWVLVVNLNPGSVAGGSGAQYFVGDFDGTRFTPEHLLEPGPPDGEVLADFEDGYGDWEVVNDLDGTGGDGPFGTAPASGTLPGQQEVVGYEGDRLVNTFVGGDAPRGHATSPEFTIDRDFVNLLVGGGNKPRTGEGGHATVDLVVDGEVVRSATGGDTEHLDWVSWDVSDLAGRTARLRVEDDATGGWGHVLLDHVVLSDGPAAGLADYDWLDWGRDYYAAVSYNDTPDDARVTMAWMNNWQYAQDTPTSPWRGAMALPRQLELETVDGRPRLVQNPVDQLESLYGEPVYERDRTQVPASGLDLPPAEPGRPYQVELTLRPGGAGEIGLRVHEGADQATVVGYNTAAQELFLDRSASGDTGFHHAFTSRSAVPMALEDGGVRLRVVVDTSSVEVFAAGGRATLTDLVFPDPGATGISVRADGGGGSVEDVTVRPLGPDPSGAAE</sequence>
<accession>A0ABT4TZN3</accession>
<evidence type="ECO:0000259" key="8">
    <source>
        <dbReference type="Pfam" id="PF08244"/>
    </source>
</evidence>
<dbReference type="PROSITE" id="PS51318">
    <property type="entry name" value="TAT"/>
    <property type="match status" value="1"/>
</dbReference>
<dbReference type="InterPro" id="IPR013148">
    <property type="entry name" value="Glyco_hydro_32_N"/>
</dbReference>
<feature type="chain" id="PRO_5046036199" evidence="6">
    <location>
        <begin position="36"/>
        <end position="705"/>
    </location>
</feature>
<comment type="caution">
    <text evidence="9">The sequence shown here is derived from an EMBL/GenBank/DDBJ whole genome shotgun (WGS) entry which is preliminary data.</text>
</comment>
<dbReference type="InterPro" id="IPR001362">
    <property type="entry name" value="Glyco_hydro_32"/>
</dbReference>
<dbReference type="SUPFAM" id="SSF75005">
    <property type="entry name" value="Arabinanase/levansucrase/invertase"/>
    <property type="match status" value="1"/>
</dbReference>
<feature type="domain" description="Glycosyl hydrolase family 32 N-terminal" evidence="7">
    <location>
        <begin position="468"/>
        <end position="538"/>
    </location>
</feature>
<evidence type="ECO:0000256" key="5">
    <source>
        <dbReference type="SAM" id="MobiDB-lite"/>
    </source>
</evidence>
<keyword evidence="2 4" id="KW-0378">Hydrolase</keyword>
<dbReference type="Pfam" id="PF08244">
    <property type="entry name" value="Glyco_hydro_32C"/>
    <property type="match status" value="1"/>
</dbReference>
<dbReference type="InterPro" id="IPR023296">
    <property type="entry name" value="Glyco_hydro_beta-prop_sf"/>
</dbReference>
<organism evidence="9 10">
    <name type="scientific">Nocardiopsis endophytica</name>
    <dbReference type="NCBI Taxonomy" id="3018445"/>
    <lineage>
        <taxon>Bacteria</taxon>
        <taxon>Bacillati</taxon>
        <taxon>Actinomycetota</taxon>
        <taxon>Actinomycetes</taxon>
        <taxon>Streptosporangiales</taxon>
        <taxon>Nocardiopsidaceae</taxon>
        <taxon>Nocardiopsis</taxon>
    </lineage>
</organism>
<name>A0ABT4TZN3_9ACTN</name>
<dbReference type="InterPro" id="IPR013189">
    <property type="entry name" value="Glyco_hydro_32_C"/>
</dbReference>
<dbReference type="PROSITE" id="PS00609">
    <property type="entry name" value="GLYCOSYL_HYDROL_F32"/>
    <property type="match status" value="1"/>
</dbReference>
<dbReference type="Gene3D" id="2.115.10.20">
    <property type="entry name" value="Glycosyl hydrolase domain, family 43"/>
    <property type="match status" value="2"/>
</dbReference>
<dbReference type="InterPro" id="IPR013320">
    <property type="entry name" value="ConA-like_dom_sf"/>
</dbReference>
<dbReference type="Proteomes" id="UP001527866">
    <property type="component" value="Unassembled WGS sequence"/>
</dbReference>
<keyword evidence="10" id="KW-1185">Reference proteome</keyword>
<dbReference type="GO" id="GO:0016787">
    <property type="term" value="F:hydrolase activity"/>
    <property type="evidence" value="ECO:0007669"/>
    <property type="project" value="UniProtKB-KW"/>
</dbReference>
<keyword evidence="6" id="KW-0732">Signal</keyword>
<evidence type="ECO:0000256" key="4">
    <source>
        <dbReference type="RuleBase" id="RU362110"/>
    </source>
</evidence>
<reference evidence="9 10" key="1">
    <citation type="submission" date="2023-01" db="EMBL/GenBank/DDBJ databases">
        <title>Draft genome sequence of Nocardiopsis sp. RSe5-2 isolated from halophytes.</title>
        <authorList>
            <person name="Duangmal K."/>
            <person name="Chantavorakit T."/>
        </authorList>
    </citation>
    <scope>NUCLEOTIDE SEQUENCE [LARGE SCALE GENOMIC DNA]</scope>
    <source>
        <strain evidence="9 10">RSe5-2</strain>
    </source>
</reference>
<evidence type="ECO:0000313" key="10">
    <source>
        <dbReference type="Proteomes" id="UP001527866"/>
    </source>
</evidence>
<dbReference type="Pfam" id="PF00251">
    <property type="entry name" value="Glyco_hydro_32N"/>
    <property type="match status" value="2"/>
</dbReference>
<dbReference type="PANTHER" id="PTHR42800">
    <property type="entry name" value="EXOINULINASE INUD (AFU_ORTHOLOGUE AFUA_5G00480)"/>
    <property type="match status" value="1"/>
</dbReference>
<dbReference type="Gene3D" id="2.60.120.560">
    <property type="entry name" value="Exo-inulinase, domain 1"/>
    <property type="match status" value="1"/>
</dbReference>
<feature type="region of interest" description="Disordered" evidence="5">
    <location>
        <begin position="679"/>
        <end position="705"/>
    </location>
</feature>
<feature type="region of interest" description="Disordered" evidence="5">
    <location>
        <begin position="1"/>
        <end position="20"/>
    </location>
</feature>
<proteinExistence type="inferred from homology"/>
<dbReference type="InterPro" id="IPR006311">
    <property type="entry name" value="TAT_signal"/>
</dbReference>
<dbReference type="CDD" id="cd18622">
    <property type="entry name" value="GH32_Inu-like"/>
    <property type="match status" value="1"/>
</dbReference>
<feature type="signal peptide" evidence="6">
    <location>
        <begin position="1"/>
        <end position="35"/>
    </location>
</feature>
<protein>
    <submittedName>
        <fullName evidence="9">Glycoside hydrolase family 32 protein</fullName>
    </submittedName>
</protein>
<gene>
    <name evidence="9" type="ORF">O4J56_05780</name>
</gene>
<dbReference type="SMART" id="SM00640">
    <property type="entry name" value="Glyco_32"/>
    <property type="match status" value="1"/>
</dbReference>
<dbReference type="SUPFAM" id="SSF49899">
    <property type="entry name" value="Concanavalin A-like lectins/glucanases"/>
    <property type="match status" value="1"/>
</dbReference>
<evidence type="ECO:0000256" key="3">
    <source>
        <dbReference type="ARBA" id="ARBA00023295"/>
    </source>
</evidence>
<evidence type="ECO:0000256" key="6">
    <source>
        <dbReference type="SAM" id="SignalP"/>
    </source>
</evidence>
<dbReference type="RefSeq" id="WP_270684111.1">
    <property type="nucleotide sequence ID" value="NZ_JAQFWQ010000010.1"/>
</dbReference>
<feature type="domain" description="Glycosyl hydrolase family 32 C-terminal" evidence="8">
    <location>
        <begin position="569"/>
        <end position="694"/>
    </location>
</feature>